<feature type="region of interest" description="Disordered" evidence="1">
    <location>
        <begin position="83"/>
        <end position="248"/>
    </location>
</feature>
<comment type="caution">
    <text evidence="2">The sequence shown here is derived from an EMBL/GenBank/DDBJ whole genome shotgun (WGS) entry which is preliminary data.</text>
</comment>
<evidence type="ECO:0000313" key="2">
    <source>
        <dbReference type="EMBL" id="KAJ3491930.1"/>
    </source>
</evidence>
<sequence length="248" mass="26692">MSKVLSNGTLSLRFMQNAQRAKQQAQVEAEQAKVKDEAEWEVSQETKDAWGVGSNSEGDPSGVTYETSYVPFLFPHSADDCGDTISQVEPRTSRPPHGRRTFKGGIEEVAPDIKDVIPEIAKSTNPTDQESSEPANKRPKSISGHKLPLPTKAKVSKRTKTAQMLIREDNGKGLSRPPRALPPSVTPQETGTNKATPTGFLKPAGVDMPSISGARGSSSSVSKRGRDGDLSESVGAGSKKRNRKRALE</sequence>
<accession>A0AAD5YJF9</accession>
<dbReference type="Proteomes" id="UP001212997">
    <property type="component" value="Unassembled WGS sequence"/>
</dbReference>
<reference evidence="2" key="1">
    <citation type="submission" date="2022-07" db="EMBL/GenBank/DDBJ databases">
        <title>Genome Sequence of Physisporinus lineatus.</title>
        <authorList>
            <person name="Buettner E."/>
        </authorList>
    </citation>
    <scope>NUCLEOTIDE SEQUENCE</scope>
    <source>
        <strain evidence="2">VT162</strain>
    </source>
</reference>
<feature type="compositionally biased region" description="Polar residues" evidence="1">
    <location>
        <begin position="122"/>
        <end position="134"/>
    </location>
</feature>
<keyword evidence="3" id="KW-1185">Reference proteome</keyword>
<dbReference type="AlphaFoldDB" id="A0AAD5YJF9"/>
<feature type="compositionally biased region" description="Polar residues" evidence="1">
    <location>
        <begin position="186"/>
        <end position="196"/>
    </location>
</feature>
<protein>
    <submittedName>
        <fullName evidence="2">Uncharacterized protein</fullName>
    </submittedName>
</protein>
<evidence type="ECO:0000256" key="1">
    <source>
        <dbReference type="SAM" id="MobiDB-lite"/>
    </source>
</evidence>
<gene>
    <name evidence="2" type="ORF">NLI96_g370</name>
</gene>
<feature type="region of interest" description="Disordered" evidence="1">
    <location>
        <begin position="29"/>
        <end position="63"/>
    </location>
</feature>
<dbReference type="EMBL" id="JANAWD010000005">
    <property type="protein sequence ID" value="KAJ3491930.1"/>
    <property type="molecule type" value="Genomic_DNA"/>
</dbReference>
<evidence type="ECO:0000313" key="3">
    <source>
        <dbReference type="Proteomes" id="UP001212997"/>
    </source>
</evidence>
<organism evidence="2 3">
    <name type="scientific">Meripilus lineatus</name>
    <dbReference type="NCBI Taxonomy" id="2056292"/>
    <lineage>
        <taxon>Eukaryota</taxon>
        <taxon>Fungi</taxon>
        <taxon>Dikarya</taxon>
        <taxon>Basidiomycota</taxon>
        <taxon>Agaricomycotina</taxon>
        <taxon>Agaricomycetes</taxon>
        <taxon>Polyporales</taxon>
        <taxon>Meripilaceae</taxon>
        <taxon>Meripilus</taxon>
    </lineage>
</organism>
<proteinExistence type="predicted"/>
<feature type="compositionally biased region" description="Low complexity" evidence="1">
    <location>
        <begin position="210"/>
        <end position="222"/>
    </location>
</feature>
<feature type="compositionally biased region" description="Basic residues" evidence="1">
    <location>
        <begin position="238"/>
        <end position="248"/>
    </location>
</feature>
<name>A0AAD5YJF9_9APHY</name>
<dbReference type="Pfam" id="PF10175">
    <property type="entry name" value="MPP6"/>
    <property type="match status" value="1"/>
</dbReference>